<accession>A0A8J3DIX7</accession>
<dbReference type="EMBL" id="BMXG01000015">
    <property type="protein sequence ID" value="GHC06032.1"/>
    <property type="molecule type" value="Genomic_DNA"/>
</dbReference>
<comment type="caution">
    <text evidence="5">The sequence shown here is derived from an EMBL/GenBank/DDBJ whole genome shotgun (WGS) entry which is preliminary data.</text>
</comment>
<reference evidence="5" key="1">
    <citation type="journal article" date="2014" name="Int. J. Syst. Evol. Microbiol.">
        <title>Complete genome sequence of Corynebacterium casei LMG S-19264T (=DSM 44701T), isolated from a smear-ripened cheese.</title>
        <authorList>
            <consortium name="US DOE Joint Genome Institute (JGI-PGF)"/>
            <person name="Walter F."/>
            <person name="Albersmeier A."/>
            <person name="Kalinowski J."/>
            <person name="Ruckert C."/>
        </authorList>
    </citation>
    <scope>NUCLEOTIDE SEQUENCE</scope>
    <source>
        <strain evidence="5">KCTC 12870</strain>
    </source>
</reference>
<evidence type="ECO:0000259" key="4">
    <source>
        <dbReference type="PROSITE" id="PS50932"/>
    </source>
</evidence>
<dbReference type="Pfam" id="PF00356">
    <property type="entry name" value="LacI"/>
    <property type="match status" value="1"/>
</dbReference>
<evidence type="ECO:0000256" key="1">
    <source>
        <dbReference type="ARBA" id="ARBA00023015"/>
    </source>
</evidence>
<dbReference type="SUPFAM" id="SSF47413">
    <property type="entry name" value="lambda repressor-like DNA-binding domains"/>
    <property type="match status" value="1"/>
</dbReference>
<keyword evidence="2" id="KW-0238">DNA-binding</keyword>
<sequence>MLAELVKLMSKPKAYTIRELAEVAGLSVGAVSYALRGHPSVSDATIERVRALAVEMDYRPDPRLSTLMAQIRRSQSPREREVLGWIWLSSKKISEQHFGQMVFAGAQRRAEQLGCSLEPFWLNGAGMTPKRLHKILRTRGISGILLSPEMERNYMTVDWDWSAFACAIIGMTEWSPVLHRVGHDYYRSVWISMQRMREAGLKQPAFIMSRSIDDRLHHMQLAAFRTMHPDPSIADSLIQYVDDSEKPELKPWPKDFQPDAILLAMGADDRFYRILRQCFPTVKHYFTLNWGETGVVPGICTRYDLIAGVAVDLVLAQLHRNERGIPDPATAVLLQGEWREVPNVVLGTPLKRQKPAKKKRVKKAS</sequence>
<dbReference type="InterPro" id="IPR000843">
    <property type="entry name" value="HTH_LacI"/>
</dbReference>
<dbReference type="SUPFAM" id="SSF53822">
    <property type="entry name" value="Periplasmic binding protein-like I"/>
    <property type="match status" value="1"/>
</dbReference>
<dbReference type="Gene3D" id="1.10.260.40">
    <property type="entry name" value="lambda repressor-like DNA-binding domains"/>
    <property type="match status" value="1"/>
</dbReference>
<dbReference type="AlphaFoldDB" id="A0A8J3DIX7"/>
<reference evidence="5" key="2">
    <citation type="submission" date="2020-09" db="EMBL/GenBank/DDBJ databases">
        <authorList>
            <person name="Sun Q."/>
            <person name="Kim S."/>
        </authorList>
    </citation>
    <scope>NUCLEOTIDE SEQUENCE</scope>
    <source>
        <strain evidence="5">KCTC 12870</strain>
    </source>
</reference>
<keyword evidence="6" id="KW-1185">Reference proteome</keyword>
<dbReference type="Proteomes" id="UP000642829">
    <property type="component" value="Unassembled WGS sequence"/>
</dbReference>
<keyword evidence="1" id="KW-0805">Transcription regulation</keyword>
<proteinExistence type="predicted"/>
<protein>
    <recommendedName>
        <fullName evidence="4">HTH lacI-type domain-containing protein</fullName>
    </recommendedName>
</protein>
<dbReference type="GO" id="GO:0000976">
    <property type="term" value="F:transcription cis-regulatory region binding"/>
    <property type="evidence" value="ECO:0007669"/>
    <property type="project" value="TreeGrafter"/>
</dbReference>
<dbReference type="PANTHER" id="PTHR30146">
    <property type="entry name" value="LACI-RELATED TRANSCRIPTIONAL REPRESSOR"/>
    <property type="match status" value="1"/>
</dbReference>
<evidence type="ECO:0000313" key="5">
    <source>
        <dbReference type="EMBL" id="GHC06032.1"/>
    </source>
</evidence>
<evidence type="ECO:0000256" key="3">
    <source>
        <dbReference type="ARBA" id="ARBA00023163"/>
    </source>
</evidence>
<keyword evidence="3" id="KW-0804">Transcription</keyword>
<dbReference type="InterPro" id="IPR010982">
    <property type="entry name" value="Lambda_DNA-bd_dom_sf"/>
</dbReference>
<dbReference type="CDD" id="cd01392">
    <property type="entry name" value="HTH_LacI"/>
    <property type="match status" value="1"/>
</dbReference>
<dbReference type="PROSITE" id="PS50932">
    <property type="entry name" value="HTH_LACI_2"/>
    <property type="match status" value="1"/>
</dbReference>
<evidence type="ECO:0000256" key="2">
    <source>
        <dbReference type="ARBA" id="ARBA00023125"/>
    </source>
</evidence>
<dbReference type="SMART" id="SM00354">
    <property type="entry name" value="HTH_LACI"/>
    <property type="match status" value="1"/>
</dbReference>
<feature type="domain" description="HTH lacI-type" evidence="4">
    <location>
        <begin position="15"/>
        <end position="69"/>
    </location>
</feature>
<dbReference type="InterPro" id="IPR028082">
    <property type="entry name" value="Peripla_BP_I"/>
</dbReference>
<dbReference type="GO" id="GO:0003700">
    <property type="term" value="F:DNA-binding transcription factor activity"/>
    <property type="evidence" value="ECO:0007669"/>
    <property type="project" value="TreeGrafter"/>
</dbReference>
<dbReference type="PANTHER" id="PTHR30146:SF109">
    <property type="entry name" value="HTH-TYPE TRANSCRIPTIONAL REGULATOR GALS"/>
    <property type="match status" value="1"/>
</dbReference>
<evidence type="ECO:0000313" key="6">
    <source>
        <dbReference type="Proteomes" id="UP000642829"/>
    </source>
</evidence>
<organism evidence="5 6">
    <name type="scientific">Cerasicoccus arenae</name>
    <dbReference type="NCBI Taxonomy" id="424488"/>
    <lineage>
        <taxon>Bacteria</taxon>
        <taxon>Pseudomonadati</taxon>
        <taxon>Verrucomicrobiota</taxon>
        <taxon>Opitutia</taxon>
        <taxon>Puniceicoccales</taxon>
        <taxon>Cerasicoccaceae</taxon>
        <taxon>Cerasicoccus</taxon>
    </lineage>
</organism>
<gene>
    <name evidence="5" type="ORF">GCM10007047_23800</name>
</gene>
<name>A0A8J3DIX7_9BACT</name>